<organism evidence="3 4">
    <name type="scientific">Lolium multiflorum</name>
    <name type="common">Italian ryegrass</name>
    <name type="synonym">Lolium perenne subsp. multiflorum</name>
    <dbReference type="NCBI Taxonomy" id="4521"/>
    <lineage>
        <taxon>Eukaryota</taxon>
        <taxon>Viridiplantae</taxon>
        <taxon>Streptophyta</taxon>
        <taxon>Embryophyta</taxon>
        <taxon>Tracheophyta</taxon>
        <taxon>Spermatophyta</taxon>
        <taxon>Magnoliopsida</taxon>
        <taxon>Liliopsida</taxon>
        <taxon>Poales</taxon>
        <taxon>Poaceae</taxon>
        <taxon>BOP clade</taxon>
        <taxon>Pooideae</taxon>
        <taxon>Poodae</taxon>
        <taxon>Poeae</taxon>
        <taxon>Poeae Chloroplast Group 2 (Poeae type)</taxon>
        <taxon>Loliodinae</taxon>
        <taxon>Loliinae</taxon>
        <taxon>Lolium</taxon>
    </lineage>
</organism>
<keyword evidence="1" id="KW-0812">Transmembrane</keyword>
<name>A0AAD8SCY0_LOLMU</name>
<dbReference type="Pfam" id="PF01693">
    <property type="entry name" value="Cauli_VI"/>
    <property type="match status" value="1"/>
</dbReference>
<dbReference type="Gene3D" id="3.40.970.10">
    <property type="entry name" value="Ribonuclease H1, N-terminal domain"/>
    <property type="match status" value="1"/>
</dbReference>
<gene>
    <name evidence="3" type="ORF">QYE76_066582</name>
</gene>
<evidence type="ECO:0000256" key="1">
    <source>
        <dbReference type="SAM" id="Phobius"/>
    </source>
</evidence>
<feature type="domain" description="Ribonuclease H1 N-terminal" evidence="2">
    <location>
        <begin position="289"/>
        <end position="328"/>
    </location>
</feature>
<dbReference type="InterPro" id="IPR038765">
    <property type="entry name" value="Papain-like_cys_pep_sf"/>
</dbReference>
<dbReference type="EMBL" id="JAUUTY010000004">
    <property type="protein sequence ID" value="KAK1648777.1"/>
    <property type="molecule type" value="Genomic_DNA"/>
</dbReference>
<dbReference type="InterPro" id="IPR009027">
    <property type="entry name" value="Ribosomal_bL9/RNase_H1_N"/>
</dbReference>
<dbReference type="AlphaFoldDB" id="A0AAD8SCY0"/>
<evidence type="ECO:0000259" key="2">
    <source>
        <dbReference type="Pfam" id="PF01693"/>
    </source>
</evidence>
<protein>
    <recommendedName>
        <fullName evidence="2">Ribonuclease H1 N-terminal domain-containing protein</fullName>
    </recommendedName>
</protein>
<sequence length="369" mass="42704">MLPEHVLNLLTGDMASLHNQVQYLERQLLKSKNPSYPLFVAKVPTGMNFVEKYPADLCFIRFNDIFSIYRMQMLHFSVVRLVALSLSSQIVKEGTPTIAIMDPFYMRESIICNAGDRAIATRQVEDFMLANIKKGAILIPYFPEDMYCTLIVVHPQHSHAVYLNSGRDKKKDYTNIRALLNDALTGFANKAGPLKVERKSRGGLVLTHTTNFPCLRQSKQDNGMDAWYAILQMQEYIKYADDMLLPESLRERSGEFFYGYGLPPNDEIELRLEMSRDERPFNTAMPTTYVVYKGRVPGVYDDWEDCRRQVHRFSGNSYKGYPTRVEAEGRYARYLAGEMRDMRRNRMKTMAFVMMVIVTMLVMFYVIVV</sequence>
<evidence type="ECO:0000313" key="3">
    <source>
        <dbReference type="EMBL" id="KAK1648777.1"/>
    </source>
</evidence>
<evidence type="ECO:0000313" key="4">
    <source>
        <dbReference type="Proteomes" id="UP001231189"/>
    </source>
</evidence>
<keyword evidence="1" id="KW-1133">Transmembrane helix</keyword>
<keyword evidence="1" id="KW-0472">Membrane</keyword>
<keyword evidence="4" id="KW-1185">Reference proteome</keyword>
<dbReference type="InterPro" id="IPR011320">
    <property type="entry name" value="RNase_H1_N"/>
</dbReference>
<comment type="caution">
    <text evidence="3">The sequence shown here is derived from an EMBL/GenBank/DDBJ whole genome shotgun (WGS) entry which is preliminary data.</text>
</comment>
<feature type="transmembrane region" description="Helical" evidence="1">
    <location>
        <begin position="349"/>
        <end position="368"/>
    </location>
</feature>
<dbReference type="Proteomes" id="UP001231189">
    <property type="component" value="Unassembled WGS sequence"/>
</dbReference>
<proteinExistence type="predicted"/>
<dbReference type="SUPFAM" id="SSF54001">
    <property type="entry name" value="Cysteine proteinases"/>
    <property type="match status" value="1"/>
</dbReference>
<dbReference type="InterPro" id="IPR037056">
    <property type="entry name" value="RNase_H1_N_sf"/>
</dbReference>
<dbReference type="SUPFAM" id="SSF55658">
    <property type="entry name" value="L9 N-domain-like"/>
    <property type="match status" value="1"/>
</dbReference>
<accession>A0AAD8SCY0</accession>
<reference evidence="3" key="1">
    <citation type="submission" date="2023-07" db="EMBL/GenBank/DDBJ databases">
        <title>A chromosome-level genome assembly of Lolium multiflorum.</title>
        <authorList>
            <person name="Chen Y."/>
            <person name="Copetti D."/>
            <person name="Kolliker R."/>
            <person name="Studer B."/>
        </authorList>
    </citation>
    <scope>NUCLEOTIDE SEQUENCE</scope>
    <source>
        <strain evidence="3">02402/16</strain>
        <tissue evidence="3">Leaf</tissue>
    </source>
</reference>